<gene>
    <name evidence="4" type="ORF">LRAMOSA09200</name>
</gene>
<dbReference type="Gene3D" id="3.80.10.10">
    <property type="entry name" value="Ribonuclease Inhibitor"/>
    <property type="match status" value="1"/>
</dbReference>
<evidence type="ECO:0000256" key="1">
    <source>
        <dbReference type="ARBA" id="ARBA00004123"/>
    </source>
</evidence>
<reference evidence="4" key="1">
    <citation type="journal article" date="2014" name="Genome Announc.">
        <title>De novo whole-genome sequence and genome annotation of Lichtheimia ramosa.</title>
        <authorList>
            <person name="Linde J."/>
            <person name="Schwartze V."/>
            <person name="Binder U."/>
            <person name="Lass-Florl C."/>
            <person name="Voigt K."/>
            <person name="Horn F."/>
        </authorList>
    </citation>
    <scope>NUCLEOTIDE SEQUENCE</scope>
    <source>
        <strain evidence="4">JMRC FSU:6197</strain>
    </source>
</reference>
<sequence length="764" mass="87645">MRGTKVTYAIGYTNVSALQHEIRNMRLKIKRLKVEGNEISSARLAIKCAELLIEYADQPDSDLNEEQQEEHREENLNKAIRHCKTGYNILSECNKPYQDTIKALELMTDAYRRLKNYDEAIECNKTLIHRLRDMKDDLELRNAIRTLGDIYFERGHEPDLAKYNDFENARVYYLQERDILDQLDPDTEGFITMKVSLDFNLGVIEAKFVEGLERGEKYLANAIRGAHQLGDYEQERKAWWELGNVCKKNGDLERAIRCQQKELQLVEKHNNTDEKILCLIEIIKTYLEYGDFDECLKSCDQLSHLVDSEDDENEATSSTKLVVAIKSIKDQLDELPGVIDLSTVNVRANLYFKKARIEFEHFMYKVALASTEKGIQCIDQDPSIKKQLPRLRIALMQLQAELAWRLREMSVDQLIHINNGIVSEIWHYFTDTSQRLHQLQIVYERMMHILYYFERKDEYQRWSGLLEELKARQENTVDEEDESAHMDYWSAVSYDYAVDTNTIPGFMLPEGSKSLMEVTVMVPVDGENKGVIVPIDNDIRSIGWLIGKVTELAWEQYGVEPCVNHLQVESSPLSPHEIIVLAISQGTVMEAVIDGYKKKTPVEIYQNACTRLGLPVLSTVENVLRDYHGGVLKLSGAGLSSRDATVMTQVLKRIPPLNTLDLSANLFYDQDVIEMLTSTPGIQHLDLKSNRLTHNIIPLLDCPSLLSLDLSFNPLGPEALAKLPLGLEIWTSIKKIRLIYCDFGGYFRITDEIQASYDNAGKLL</sequence>
<dbReference type="GO" id="GO:0000724">
    <property type="term" value="P:double-strand break repair via homologous recombination"/>
    <property type="evidence" value="ECO:0007669"/>
    <property type="project" value="TreeGrafter"/>
</dbReference>
<dbReference type="SUPFAM" id="SSF52047">
    <property type="entry name" value="RNI-like"/>
    <property type="match status" value="1"/>
</dbReference>
<organism evidence="4">
    <name type="scientific">Lichtheimia ramosa</name>
    <dbReference type="NCBI Taxonomy" id="688394"/>
    <lineage>
        <taxon>Eukaryota</taxon>
        <taxon>Fungi</taxon>
        <taxon>Fungi incertae sedis</taxon>
        <taxon>Mucoromycota</taxon>
        <taxon>Mucoromycotina</taxon>
        <taxon>Mucoromycetes</taxon>
        <taxon>Mucorales</taxon>
        <taxon>Lichtheimiaceae</taxon>
        <taxon>Lichtheimia</taxon>
    </lineage>
</organism>
<keyword evidence="3" id="KW-0539">Nucleus</keyword>
<dbReference type="AlphaFoldDB" id="A0A077WI11"/>
<accession>A0A077WI11</accession>
<dbReference type="PANTHER" id="PTHR46358">
    <property type="entry name" value="TONSOKU-LIKE PROTEIN"/>
    <property type="match status" value="1"/>
</dbReference>
<protein>
    <submittedName>
        <fullName evidence="4">Uncharacterized protein</fullName>
    </submittedName>
</protein>
<dbReference type="InterPro" id="IPR019734">
    <property type="entry name" value="TPR_rpt"/>
</dbReference>
<dbReference type="Gene3D" id="1.25.40.10">
    <property type="entry name" value="Tetratricopeptide repeat domain"/>
    <property type="match status" value="2"/>
</dbReference>
<evidence type="ECO:0000256" key="2">
    <source>
        <dbReference type="ARBA" id="ARBA00022737"/>
    </source>
</evidence>
<dbReference type="InterPro" id="IPR052311">
    <property type="entry name" value="MMS22L-TONSL_complex_comp"/>
</dbReference>
<dbReference type="EMBL" id="LK023321">
    <property type="protein sequence ID" value="CDS06673.1"/>
    <property type="molecule type" value="Genomic_DNA"/>
</dbReference>
<evidence type="ECO:0000256" key="3">
    <source>
        <dbReference type="ARBA" id="ARBA00023242"/>
    </source>
</evidence>
<comment type="subcellular location">
    <subcellularLocation>
        <location evidence="1">Nucleus</location>
    </subcellularLocation>
</comment>
<dbReference type="InterPro" id="IPR011990">
    <property type="entry name" value="TPR-like_helical_dom_sf"/>
</dbReference>
<proteinExistence type="predicted"/>
<dbReference type="GO" id="GO:0031297">
    <property type="term" value="P:replication fork processing"/>
    <property type="evidence" value="ECO:0007669"/>
    <property type="project" value="TreeGrafter"/>
</dbReference>
<keyword evidence="2" id="KW-0677">Repeat</keyword>
<dbReference type="OrthoDB" id="78308at2759"/>
<dbReference type="InterPro" id="IPR032675">
    <property type="entry name" value="LRR_dom_sf"/>
</dbReference>
<dbReference type="SMART" id="SM00028">
    <property type="entry name" value="TPR"/>
    <property type="match status" value="3"/>
</dbReference>
<dbReference type="SUPFAM" id="SSF48452">
    <property type="entry name" value="TPR-like"/>
    <property type="match status" value="1"/>
</dbReference>
<evidence type="ECO:0000313" key="4">
    <source>
        <dbReference type="EMBL" id="CDS06673.1"/>
    </source>
</evidence>
<dbReference type="GO" id="GO:0043596">
    <property type="term" value="C:nuclear replication fork"/>
    <property type="evidence" value="ECO:0007669"/>
    <property type="project" value="TreeGrafter"/>
</dbReference>
<name>A0A077WI11_9FUNG</name>
<dbReference type="PANTHER" id="PTHR46358:SF1">
    <property type="entry name" value="TONSOKU-LIKE PROTEIN"/>
    <property type="match status" value="1"/>
</dbReference>